<evidence type="ECO:0000256" key="1">
    <source>
        <dbReference type="ARBA" id="ARBA00004163"/>
    </source>
</evidence>
<dbReference type="PIRSF" id="PIRSF028865">
    <property type="entry name" value="Membrin-2"/>
    <property type="match status" value="1"/>
</dbReference>
<dbReference type="GO" id="GO:0031902">
    <property type="term" value="C:late endosome membrane"/>
    <property type="evidence" value="ECO:0007669"/>
    <property type="project" value="TreeGrafter"/>
</dbReference>
<dbReference type="Proteomes" id="UP000281468">
    <property type="component" value="Unassembled WGS sequence"/>
</dbReference>
<evidence type="ECO:0000256" key="2">
    <source>
        <dbReference type="ARBA" id="ARBA00004409"/>
    </source>
</evidence>
<feature type="compositionally biased region" description="Polar residues" evidence="12">
    <location>
        <begin position="164"/>
        <end position="176"/>
    </location>
</feature>
<dbReference type="GO" id="GO:0000139">
    <property type="term" value="C:Golgi membrane"/>
    <property type="evidence" value="ECO:0007669"/>
    <property type="project" value="UniProtKB-SubCell"/>
</dbReference>
<feature type="compositionally biased region" description="Basic and acidic residues" evidence="12">
    <location>
        <begin position="124"/>
        <end position="138"/>
    </location>
</feature>
<dbReference type="InterPro" id="IPR027027">
    <property type="entry name" value="GOSR2/Membrin/Bos1"/>
</dbReference>
<keyword evidence="9 13" id="KW-0472">Membrane</keyword>
<evidence type="ECO:0000256" key="5">
    <source>
        <dbReference type="ARBA" id="ARBA00022892"/>
    </source>
</evidence>
<comment type="subcellular location">
    <subcellularLocation>
        <location evidence="1">Endoplasmic reticulum membrane</location>
        <topology evidence="1">Single-pass type IV membrane protein</topology>
    </subcellularLocation>
    <subcellularLocation>
        <location evidence="2">Golgi apparatus membrane</location>
        <topology evidence="2">Single-pass type IV membrane protein</topology>
    </subcellularLocation>
</comment>
<dbReference type="CDD" id="cd15863">
    <property type="entry name" value="SNARE_GS27"/>
    <property type="match status" value="1"/>
</dbReference>
<protein>
    <recommendedName>
        <fullName evidence="11">Protein transport protein BOS1</fullName>
    </recommendedName>
</protein>
<gene>
    <name evidence="14" type="ORF">D0862_08268</name>
</gene>
<keyword evidence="3" id="KW-0813">Transport</keyword>
<evidence type="ECO:0000256" key="6">
    <source>
        <dbReference type="ARBA" id="ARBA00022927"/>
    </source>
</evidence>
<evidence type="ECO:0000256" key="9">
    <source>
        <dbReference type="ARBA" id="ARBA00023136"/>
    </source>
</evidence>
<comment type="similarity">
    <text evidence="10">Belongs to the BOS1 family.</text>
</comment>
<dbReference type="PANTHER" id="PTHR21230">
    <property type="entry name" value="VESICLE TRANSPORT V-SNARE PROTEIN VTI1-RELATED"/>
    <property type="match status" value="1"/>
</dbReference>
<dbReference type="GO" id="GO:0005789">
    <property type="term" value="C:endoplasmic reticulum membrane"/>
    <property type="evidence" value="ECO:0007669"/>
    <property type="project" value="UniProtKB-SubCell"/>
</dbReference>
<keyword evidence="5" id="KW-0931">ER-Golgi transport</keyword>
<reference evidence="14 15" key="1">
    <citation type="journal article" date="2018" name="BMC Genomics">
        <title>Genomic evidence for intraspecific hybridization in a clonal and extremely halotolerant yeast.</title>
        <authorList>
            <person name="Gostincar C."/>
            <person name="Stajich J.E."/>
            <person name="Zupancic J."/>
            <person name="Zalar P."/>
            <person name="Gunde-Cimerman N."/>
        </authorList>
    </citation>
    <scope>NUCLEOTIDE SEQUENCE [LARGE SCALE GENOMIC DNA]</scope>
    <source>
        <strain evidence="14 15">EXF-171</strain>
    </source>
</reference>
<dbReference type="Pfam" id="PF12352">
    <property type="entry name" value="V-SNARE_C"/>
    <property type="match status" value="1"/>
</dbReference>
<evidence type="ECO:0000256" key="3">
    <source>
        <dbReference type="ARBA" id="ARBA00022448"/>
    </source>
</evidence>
<dbReference type="FunFam" id="1.20.5.110:FF:000054">
    <property type="entry name" value="Protein transport protein BOS1"/>
    <property type="match status" value="1"/>
</dbReference>
<organism evidence="14 15">
    <name type="scientific">Hortaea werneckii</name>
    <name type="common">Black yeast</name>
    <name type="synonym">Cladosporium werneckii</name>
    <dbReference type="NCBI Taxonomy" id="91943"/>
    <lineage>
        <taxon>Eukaryota</taxon>
        <taxon>Fungi</taxon>
        <taxon>Dikarya</taxon>
        <taxon>Ascomycota</taxon>
        <taxon>Pezizomycotina</taxon>
        <taxon>Dothideomycetes</taxon>
        <taxon>Dothideomycetidae</taxon>
        <taxon>Mycosphaerellales</taxon>
        <taxon>Teratosphaeriaceae</taxon>
        <taxon>Hortaea</taxon>
    </lineage>
</organism>
<comment type="caution">
    <text evidence="14">The sequence shown here is derived from an EMBL/GenBank/DDBJ whole genome shotgun (WGS) entry which is preliminary data.</text>
</comment>
<proteinExistence type="inferred from homology"/>
<evidence type="ECO:0000256" key="8">
    <source>
        <dbReference type="ARBA" id="ARBA00023034"/>
    </source>
</evidence>
<evidence type="ECO:0000256" key="10">
    <source>
        <dbReference type="ARBA" id="ARBA00037983"/>
    </source>
</evidence>
<dbReference type="Gene3D" id="1.20.5.110">
    <property type="match status" value="1"/>
</dbReference>
<evidence type="ECO:0000313" key="14">
    <source>
        <dbReference type="EMBL" id="RMY97050.1"/>
    </source>
</evidence>
<keyword evidence="4 13" id="KW-0812">Transmembrane</keyword>
<dbReference type="GO" id="GO:0012507">
    <property type="term" value="C:ER to Golgi transport vesicle membrane"/>
    <property type="evidence" value="ECO:0007669"/>
    <property type="project" value="TreeGrafter"/>
</dbReference>
<dbReference type="GO" id="GO:0006906">
    <property type="term" value="P:vesicle fusion"/>
    <property type="evidence" value="ECO:0007669"/>
    <property type="project" value="TreeGrafter"/>
</dbReference>
<evidence type="ECO:0000256" key="12">
    <source>
        <dbReference type="SAM" id="MobiDB-lite"/>
    </source>
</evidence>
<evidence type="ECO:0000313" key="15">
    <source>
        <dbReference type="Proteomes" id="UP000281468"/>
    </source>
</evidence>
<evidence type="ECO:0000256" key="13">
    <source>
        <dbReference type="SAM" id="Phobius"/>
    </source>
</evidence>
<sequence>MKAHRNPRYLSSRYLPRGSFFIPHLDRQHTFTMSALYNSALRQSKSIRADLETFSSPSPPNATALQGQITTSLTSFSRTLDDYQKNIDVELVPEKADKGRERITKFREELLEYRSRFAELKHEREQARHVEDRSELLGRRPHASQTPENPYADSAITSGAGRGQNVNPLFRTNNPNFHPGANGPNAYSAYQSPYGLGADEARENHALREQSFFSSANTTLDEYLERGRTVLGDLGDQREMLKGTQKKLYNIGTTLGVSGDTIRMVERRAKEDKFIFWGGVVVFIIFVYLVLRWLR</sequence>
<dbReference type="EMBL" id="QWIQ01000275">
    <property type="protein sequence ID" value="RMY97050.1"/>
    <property type="molecule type" value="Genomic_DNA"/>
</dbReference>
<keyword evidence="7 13" id="KW-1133">Transmembrane helix</keyword>
<dbReference type="SUPFAM" id="SSF58038">
    <property type="entry name" value="SNARE fusion complex"/>
    <property type="match status" value="1"/>
</dbReference>
<accession>A0A3M7G7C9</accession>
<name>A0A3M7G7C9_HORWE</name>
<evidence type="ECO:0000256" key="7">
    <source>
        <dbReference type="ARBA" id="ARBA00022989"/>
    </source>
</evidence>
<keyword evidence="6" id="KW-0653">Protein transport</keyword>
<keyword evidence="8" id="KW-0333">Golgi apparatus</keyword>
<dbReference type="GO" id="GO:0031201">
    <property type="term" value="C:SNARE complex"/>
    <property type="evidence" value="ECO:0007669"/>
    <property type="project" value="TreeGrafter"/>
</dbReference>
<feature type="transmembrane region" description="Helical" evidence="13">
    <location>
        <begin position="274"/>
        <end position="294"/>
    </location>
</feature>
<dbReference type="GO" id="GO:0000149">
    <property type="term" value="F:SNARE binding"/>
    <property type="evidence" value="ECO:0007669"/>
    <property type="project" value="TreeGrafter"/>
</dbReference>
<evidence type="ECO:0000256" key="4">
    <source>
        <dbReference type="ARBA" id="ARBA00022692"/>
    </source>
</evidence>
<feature type="region of interest" description="Disordered" evidence="12">
    <location>
        <begin position="124"/>
        <end position="188"/>
    </location>
</feature>
<dbReference type="GO" id="GO:0015031">
    <property type="term" value="P:protein transport"/>
    <property type="evidence" value="ECO:0007669"/>
    <property type="project" value="UniProtKB-KW"/>
</dbReference>
<evidence type="ECO:0000256" key="11">
    <source>
        <dbReference type="ARBA" id="ARBA00040957"/>
    </source>
</evidence>
<dbReference type="GO" id="GO:0006888">
    <property type="term" value="P:endoplasmic reticulum to Golgi vesicle-mediated transport"/>
    <property type="evidence" value="ECO:0007669"/>
    <property type="project" value="TreeGrafter"/>
</dbReference>
<dbReference type="PANTHER" id="PTHR21230:SF1">
    <property type="entry name" value="GOLGI SNAP RECEPTOR COMPLEX MEMBER 2"/>
    <property type="match status" value="1"/>
</dbReference>
<dbReference type="VEuPathDB" id="FungiDB:BTJ68_11162"/>
<dbReference type="GO" id="GO:0005484">
    <property type="term" value="F:SNAP receptor activity"/>
    <property type="evidence" value="ECO:0007669"/>
    <property type="project" value="InterPro"/>
</dbReference>
<dbReference type="AlphaFoldDB" id="A0A3M7G7C9"/>